<proteinExistence type="predicted"/>
<name>A0A6G4UF01_9ACTN</name>
<dbReference type="EMBL" id="JAAKZV010000508">
    <property type="protein sequence ID" value="NGN70398.1"/>
    <property type="molecule type" value="Genomic_DNA"/>
</dbReference>
<accession>A0A6G4UF01</accession>
<comment type="caution">
    <text evidence="1">The sequence shown here is derived from an EMBL/GenBank/DDBJ whole genome shotgun (WGS) entry which is preliminary data.</text>
</comment>
<dbReference type="SUPFAM" id="SSF160904">
    <property type="entry name" value="Jann2411-like"/>
    <property type="match status" value="1"/>
</dbReference>
<dbReference type="Pfam" id="PF07336">
    <property type="entry name" value="ABATE"/>
    <property type="match status" value="1"/>
</dbReference>
<keyword evidence="2" id="KW-1185">Reference proteome</keyword>
<evidence type="ECO:0000313" key="1">
    <source>
        <dbReference type="EMBL" id="NGN70398.1"/>
    </source>
</evidence>
<dbReference type="Gene3D" id="1.10.3300.10">
    <property type="entry name" value="Jann2411-like domain"/>
    <property type="match status" value="1"/>
</dbReference>
<sequence length="103" mass="11362">MDDESPYFLHHLPVPGEERYASVALVNTRFTSSHGAVDLLEDTEAGHLWLVRQELLPDKAALNGRRLGRLIKLREATRELFAARADVTTPPAASLTTLNDALA</sequence>
<dbReference type="Proteomes" id="UP000481583">
    <property type="component" value="Unassembled WGS sequence"/>
</dbReference>
<organism evidence="1 2">
    <name type="scientific">Streptomyces coryli</name>
    <dbReference type="NCBI Taxonomy" id="1128680"/>
    <lineage>
        <taxon>Bacteria</taxon>
        <taxon>Bacillati</taxon>
        <taxon>Actinomycetota</taxon>
        <taxon>Actinomycetes</taxon>
        <taxon>Kitasatosporales</taxon>
        <taxon>Streptomycetaceae</taxon>
        <taxon>Streptomyces</taxon>
    </lineage>
</organism>
<gene>
    <name evidence="1" type="ORF">G5C51_41775</name>
</gene>
<dbReference type="InterPro" id="IPR010852">
    <property type="entry name" value="ABATE"/>
</dbReference>
<evidence type="ECO:0000313" key="2">
    <source>
        <dbReference type="Proteomes" id="UP000481583"/>
    </source>
</evidence>
<dbReference type="InterPro" id="IPR023286">
    <property type="entry name" value="ABATE_dom_sf"/>
</dbReference>
<dbReference type="AlphaFoldDB" id="A0A6G4UF01"/>
<protein>
    <submittedName>
        <fullName evidence="1">Uncharacterized protein</fullName>
    </submittedName>
</protein>
<feature type="non-terminal residue" evidence="1">
    <location>
        <position position="103"/>
    </location>
</feature>
<reference evidence="1 2" key="1">
    <citation type="submission" date="2020-02" db="EMBL/GenBank/DDBJ databases">
        <title>Whole-genome analyses of novel actinobacteria.</title>
        <authorList>
            <person name="Sahin N."/>
        </authorList>
    </citation>
    <scope>NUCLEOTIDE SEQUENCE [LARGE SCALE GENOMIC DNA]</scope>
    <source>
        <strain evidence="1 2">A7024</strain>
    </source>
</reference>